<comment type="caution">
    <text evidence="1">The sequence shown here is derived from an EMBL/GenBank/DDBJ whole genome shotgun (WGS) entry which is preliminary data.</text>
</comment>
<dbReference type="Pfam" id="PF01322">
    <property type="entry name" value="Cytochrom_C_2"/>
    <property type="match status" value="1"/>
</dbReference>
<proteinExistence type="predicted"/>
<dbReference type="InterPro" id="IPR010980">
    <property type="entry name" value="Cyt_c/b562"/>
</dbReference>
<dbReference type="Gene3D" id="1.20.120.10">
    <property type="entry name" value="Cytochrome c/b562"/>
    <property type="match status" value="1"/>
</dbReference>
<keyword evidence="2" id="KW-1185">Reference proteome</keyword>
<protein>
    <submittedName>
        <fullName evidence="1">Cytochrome c</fullName>
    </submittedName>
</protein>
<dbReference type="PROSITE" id="PS51009">
    <property type="entry name" value="CYTCII"/>
    <property type="match status" value="1"/>
</dbReference>
<dbReference type="Proteomes" id="UP001379235">
    <property type="component" value="Unassembled WGS sequence"/>
</dbReference>
<dbReference type="RefSeq" id="WP_339965709.1">
    <property type="nucleotide sequence ID" value="NZ_JBBHJY010000002.1"/>
</dbReference>
<sequence length="173" mass="18109">MIAKTKPGLKIGAALAVLAVAVLIGGGPLAATQQAAPAAVDVSKLSKDEIETLIYERQQLMIQIDKDSELLGEIVAGIAPAAKLKETTAALARDAKESHGAFSMKVPGGRTKPEAWSNWADFSKRLDAFVAGAEQIAKLGETGSVPAVNDVLGEAMTCKGCHDLYREPKKPTT</sequence>
<dbReference type="EMBL" id="JBBHJY010000002">
    <property type="protein sequence ID" value="MEJ6009575.1"/>
    <property type="molecule type" value="Genomic_DNA"/>
</dbReference>
<evidence type="ECO:0000313" key="2">
    <source>
        <dbReference type="Proteomes" id="UP001379235"/>
    </source>
</evidence>
<name>A0ABU8S6Z0_9SPHN</name>
<dbReference type="SUPFAM" id="SSF47175">
    <property type="entry name" value="Cytochromes"/>
    <property type="match status" value="1"/>
</dbReference>
<dbReference type="InterPro" id="IPR002321">
    <property type="entry name" value="Cyt_c_II"/>
</dbReference>
<organism evidence="1 2">
    <name type="scientific">Novosphingobium aquae</name>
    <dbReference type="NCBI Taxonomy" id="3133435"/>
    <lineage>
        <taxon>Bacteria</taxon>
        <taxon>Pseudomonadati</taxon>
        <taxon>Pseudomonadota</taxon>
        <taxon>Alphaproteobacteria</taxon>
        <taxon>Sphingomonadales</taxon>
        <taxon>Sphingomonadaceae</taxon>
        <taxon>Novosphingobium</taxon>
    </lineage>
</organism>
<accession>A0ABU8S6Z0</accession>
<evidence type="ECO:0000313" key="1">
    <source>
        <dbReference type="EMBL" id="MEJ6009575.1"/>
    </source>
</evidence>
<gene>
    <name evidence="1" type="ORF">WG900_06550</name>
</gene>
<reference evidence="1 2" key="1">
    <citation type="submission" date="2024-03" db="EMBL/GenBank/DDBJ databases">
        <authorList>
            <person name="Jo J.-H."/>
        </authorList>
    </citation>
    <scope>NUCLEOTIDE SEQUENCE [LARGE SCALE GENOMIC DNA]</scope>
    <source>
        <strain evidence="1 2">AS3R-12</strain>
    </source>
</reference>